<dbReference type="EMBL" id="JAJKFW010000062">
    <property type="protein sequence ID" value="MCC9644994.1"/>
    <property type="molecule type" value="Genomic_DNA"/>
</dbReference>
<dbReference type="Proteomes" id="UP001430306">
    <property type="component" value="Unassembled WGS sequence"/>
</dbReference>
<proteinExistence type="predicted"/>
<evidence type="ECO:0000313" key="1">
    <source>
        <dbReference type="EMBL" id="MCC9644994.1"/>
    </source>
</evidence>
<evidence type="ECO:0000313" key="2">
    <source>
        <dbReference type="Proteomes" id="UP001430306"/>
    </source>
</evidence>
<comment type="caution">
    <text evidence="1">The sequence shown here is derived from an EMBL/GenBank/DDBJ whole genome shotgun (WGS) entry which is preliminary data.</text>
</comment>
<reference evidence="1" key="1">
    <citation type="submission" date="2021-11" db="EMBL/GenBank/DDBJ databases">
        <title>Genome sequence.</title>
        <authorList>
            <person name="Sun Q."/>
        </authorList>
    </citation>
    <scope>NUCLEOTIDE SEQUENCE</scope>
    <source>
        <strain evidence="1">JC740</strain>
    </source>
</reference>
<gene>
    <name evidence="1" type="ORF">LOC71_22180</name>
</gene>
<organism evidence="1 2">
    <name type="scientific">Rhodopirellula halodulae</name>
    <dbReference type="NCBI Taxonomy" id="2894198"/>
    <lineage>
        <taxon>Bacteria</taxon>
        <taxon>Pseudomonadati</taxon>
        <taxon>Planctomycetota</taxon>
        <taxon>Planctomycetia</taxon>
        <taxon>Pirellulales</taxon>
        <taxon>Pirellulaceae</taxon>
        <taxon>Rhodopirellula</taxon>
    </lineage>
</organism>
<keyword evidence="2" id="KW-1185">Reference proteome</keyword>
<name>A0ABS8NNP1_9BACT</name>
<accession>A0ABS8NNP1</accession>
<sequence>MSTQTNEVKTAGRVYGTDPWTWPTLRLDRDSKLFRVYESDLQSGDGTPKPNVTGCVDDDGQPDMDGGDIILYSAADAWRQLRLMDEAEESVSLMVGPGIGSVTLESPTFHPDRLAVWSVSQDSTKPAFLGFFERLEARDVAKRVIATGDCPILATPYLIFANDWDDDGRYDTYYEPRDYTQNDSIAAALPNYSPDDLRRAASPGGLIVNRCVDLVAVLATKSDRGTHWLTVIPEGEAECYVSDCCEDSIEWECVPIRIHLPNLPSSFKLGLGEANPEIHLIAHVDVREAVQ</sequence>
<protein>
    <submittedName>
        <fullName evidence="1">Uncharacterized protein</fullName>
    </submittedName>
</protein>
<dbReference type="RefSeq" id="WP_230276651.1">
    <property type="nucleotide sequence ID" value="NZ_JAJKFW010000062.1"/>
</dbReference>